<evidence type="ECO:0000313" key="1">
    <source>
        <dbReference type="EMBL" id="KAH7979709.1"/>
    </source>
</evidence>
<reference evidence="1" key="1">
    <citation type="submission" date="2020-05" db="EMBL/GenBank/DDBJ databases">
        <title>Large-scale comparative analyses of tick genomes elucidate their genetic diversity and vector capacities.</title>
        <authorList>
            <person name="Jia N."/>
            <person name="Wang J."/>
            <person name="Shi W."/>
            <person name="Du L."/>
            <person name="Sun Y."/>
            <person name="Zhan W."/>
            <person name="Jiang J."/>
            <person name="Wang Q."/>
            <person name="Zhang B."/>
            <person name="Ji P."/>
            <person name="Sakyi L.B."/>
            <person name="Cui X."/>
            <person name="Yuan T."/>
            <person name="Jiang B."/>
            <person name="Yang W."/>
            <person name="Lam T.T.-Y."/>
            <person name="Chang Q."/>
            <person name="Ding S."/>
            <person name="Wang X."/>
            <person name="Zhu J."/>
            <person name="Ruan X."/>
            <person name="Zhao L."/>
            <person name="Wei J."/>
            <person name="Que T."/>
            <person name="Du C."/>
            <person name="Cheng J."/>
            <person name="Dai P."/>
            <person name="Han X."/>
            <person name="Huang E."/>
            <person name="Gao Y."/>
            <person name="Liu J."/>
            <person name="Shao H."/>
            <person name="Ye R."/>
            <person name="Li L."/>
            <person name="Wei W."/>
            <person name="Wang X."/>
            <person name="Wang C."/>
            <person name="Yang T."/>
            <person name="Huo Q."/>
            <person name="Li W."/>
            <person name="Guo W."/>
            <person name="Chen H."/>
            <person name="Zhou L."/>
            <person name="Ni X."/>
            <person name="Tian J."/>
            <person name="Zhou Y."/>
            <person name="Sheng Y."/>
            <person name="Liu T."/>
            <person name="Pan Y."/>
            <person name="Xia L."/>
            <person name="Li J."/>
            <person name="Zhao F."/>
            <person name="Cao W."/>
        </authorList>
    </citation>
    <scope>NUCLEOTIDE SEQUENCE</scope>
    <source>
        <strain evidence="1">Dsil-2018</strain>
    </source>
</reference>
<evidence type="ECO:0000313" key="2">
    <source>
        <dbReference type="Proteomes" id="UP000821865"/>
    </source>
</evidence>
<dbReference type="Proteomes" id="UP000821865">
    <property type="component" value="Chromosome 1"/>
</dbReference>
<sequence>MLGKTQLLLLTFDAERILQRLVFEYEVIRVHEYRPRPVACYNCHRLRHVSKYCSLPPVCRDCGKPAHEVDLNSKQFPHCVACGASTHIALNPQCPQRDIFKASPSSSTNSAYVTPPAHSEPLPTKQVSWAQVAASSDLRQLIASLRQEIQELRKENQRLRDLVMTPKKGNRSPTPRRNRSRNERKSRSPTRRIKPVTDKDSAYSHVIGLLRQERAQKSNKLEQAIRSDMVNTLTQALYIDAMQTRFQNRFDELQHNVMTDDSKHRKPLTAS</sequence>
<proteinExistence type="predicted"/>
<accession>A0ACB8E052</accession>
<name>A0ACB8E052_DERSI</name>
<protein>
    <submittedName>
        <fullName evidence="1">Uncharacterized protein</fullName>
    </submittedName>
</protein>
<keyword evidence="2" id="KW-1185">Reference proteome</keyword>
<gene>
    <name evidence="1" type="ORF">HPB49_010678</name>
</gene>
<comment type="caution">
    <text evidence="1">The sequence shown here is derived from an EMBL/GenBank/DDBJ whole genome shotgun (WGS) entry which is preliminary data.</text>
</comment>
<organism evidence="1 2">
    <name type="scientific">Dermacentor silvarum</name>
    <name type="common">Tick</name>
    <dbReference type="NCBI Taxonomy" id="543639"/>
    <lineage>
        <taxon>Eukaryota</taxon>
        <taxon>Metazoa</taxon>
        <taxon>Ecdysozoa</taxon>
        <taxon>Arthropoda</taxon>
        <taxon>Chelicerata</taxon>
        <taxon>Arachnida</taxon>
        <taxon>Acari</taxon>
        <taxon>Parasitiformes</taxon>
        <taxon>Ixodida</taxon>
        <taxon>Ixodoidea</taxon>
        <taxon>Ixodidae</taxon>
        <taxon>Rhipicephalinae</taxon>
        <taxon>Dermacentor</taxon>
    </lineage>
</organism>
<dbReference type="EMBL" id="CM023470">
    <property type="protein sequence ID" value="KAH7979709.1"/>
    <property type="molecule type" value="Genomic_DNA"/>
</dbReference>